<name>A0A9X0A1E1_9CNID</name>
<gene>
    <name evidence="3" type="ORF">OS493_017399</name>
</gene>
<dbReference type="AlphaFoldDB" id="A0A9X0A1E1"/>
<dbReference type="OrthoDB" id="5975681at2759"/>
<accession>A0A9X0A1E1</accession>
<evidence type="ECO:0000313" key="4">
    <source>
        <dbReference type="Proteomes" id="UP001163046"/>
    </source>
</evidence>
<evidence type="ECO:0000313" key="3">
    <source>
        <dbReference type="EMBL" id="KAJ7391702.1"/>
    </source>
</evidence>
<evidence type="ECO:0000256" key="2">
    <source>
        <dbReference type="SAM" id="SignalP"/>
    </source>
</evidence>
<keyword evidence="2" id="KW-0732">Signal</keyword>
<reference evidence="3" key="1">
    <citation type="submission" date="2023-01" db="EMBL/GenBank/DDBJ databases">
        <title>Genome assembly of the deep-sea coral Lophelia pertusa.</title>
        <authorList>
            <person name="Herrera S."/>
            <person name="Cordes E."/>
        </authorList>
    </citation>
    <scope>NUCLEOTIDE SEQUENCE</scope>
    <source>
        <strain evidence="3">USNM1676648</strain>
        <tissue evidence="3">Polyp</tissue>
    </source>
</reference>
<feature type="signal peptide" evidence="2">
    <location>
        <begin position="1"/>
        <end position="23"/>
    </location>
</feature>
<organism evidence="3 4">
    <name type="scientific">Desmophyllum pertusum</name>
    <dbReference type="NCBI Taxonomy" id="174260"/>
    <lineage>
        <taxon>Eukaryota</taxon>
        <taxon>Metazoa</taxon>
        <taxon>Cnidaria</taxon>
        <taxon>Anthozoa</taxon>
        <taxon>Hexacorallia</taxon>
        <taxon>Scleractinia</taxon>
        <taxon>Caryophylliina</taxon>
        <taxon>Caryophylliidae</taxon>
        <taxon>Desmophyllum</taxon>
    </lineage>
</organism>
<dbReference type="Proteomes" id="UP001163046">
    <property type="component" value="Unassembled WGS sequence"/>
</dbReference>
<feature type="chain" id="PRO_5040813068" evidence="2">
    <location>
        <begin position="24"/>
        <end position="223"/>
    </location>
</feature>
<keyword evidence="4" id="KW-1185">Reference proteome</keyword>
<feature type="compositionally biased region" description="Polar residues" evidence="1">
    <location>
        <begin position="182"/>
        <end position="195"/>
    </location>
</feature>
<protein>
    <submittedName>
        <fullName evidence="3">Uncharacterized protein</fullName>
    </submittedName>
</protein>
<sequence>MRRAMMKTVLLVLSLVFLVPTFSYPVGGDDNDYYYKDCLNCLNCVNNTCRSCEEGYAVQRVYTRRFCVSQCHPPNETPYLEKIWDPVLRSYICDKKRDCSSFLGSSERHCVECLASGSCVKCKENFALKLWDNMHTGYNLCVRSCRERCVVNGTLVCKTSAVPCAAGEAQLTIPSPAVVTGPTKTTVDSSQTNRNPEPITDGTHTDYNGYTEPTEDGNLDDDY</sequence>
<feature type="region of interest" description="Disordered" evidence="1">
    <location>
        <begin position="176"/>
        <end position="223"/>
    </location>
</feature>
<comment type="caution">
    <text evidence="3">The sequence shown here is derived from an EMBL/GenBank/DDBJ whole genome shotgun (WGS) entry which is preliminary data.</text>
</comment>
<dbReference type="EMBL" id="MU825405">
    <property type="protein sequence ID" value="KAJ7391702.1"/>
    <property type="molecule type" value="Genomic_DNA"/>
</dbReference>
<feature type="compositionally biased region" description="Acidic residues" evidence="1">
    <location>
        <begin position="213"/>
        <end position="223"/>
    </location>
</feature>
<evidence type="ECO:0000256" key="1">
    <source>
        <dbReference type="SAM" id="MobiDB-lite"/>
    </source>
</evidence>
<proteinExistence type="predicted"/>